<reference evidence="1" key="2">
    <citation type="submission" date="2020-07" db="EMBL/GenBank/DDBJ databases">
        <authorList>
            <consortium name="NCBI Pathogen Detection Project"/>
        </authorList>
    </citation>
    <scope>NUCLEOTIDE SEQUENCE</scope>
    <source>
        <strain evidence="1">C25</strain>
    </source>
</reference>
<evidence type="ECO:0000313" key="2">
    <source>
        <dbReference type="Proteomes" id="UP000855421"/>
    </source>
</evidence>
<proteinExistence type="predicted"/>
<dbReference type="Proteomes" id="UP000855421">
    <property type="component" value="Unassembled WGS sequence"/>
</dbReference>
<gene>
    <name evidence="1" type="ORF">I9063_002696</name>
</gene>
<organism evidence="1 2">
    <name type="scientific">Clostridium perfringens</name>
    <dbReference type="NCBI Taxonomy" id="1502"/>
    <lineage>
        <taxon>Bacteria</taxon>
        <taxon>Bacillati</taxon>
        <taxon>Bacillota</taxon>
        <taxon>Clostridia</taxon>
        <taxon>Eubacteriales</taxon>
        <taxon>Clostridiaceae</taxon>
        <taxon>Clostridium</taxon>
    </lineage>
</organism>
<dbReference type="AlphaFoldDB" id="A0AAN5NC24"/>
<protein>
    <submittedName>
        <fullName evidence="1">Uncharacterized protein</fullName>
    </submittedName>
</protein>
<comment type="caution">
    <text evidence="1">The sequence shown here is derived from an EMBL/GenBank/DDBJ whole genome shotgun (WGS) entry which is preliminary data.</text>
</comment>
<dbReference type="EMBL" id="DACTBT010000024">
    <property type="protein sequence ID" value="HAT4299296.1"/>
    <property type="molecule type" value="Genomic_DNA"/>
</dbReference>
<dbReference type="RefSeq" id="WP_110020867.1">
    <property type="nucleotide sequence ID" value="NZ_CABHIO010000023.1"/>
</dbReference>
<reference evidence="1" key="1">
    <citation type="journal article" date="2018" name="Genome Biol.">
        <title>SKESA: strategic k-mer extension for scrupulous assemblies.</title>
        <authorList>
            <person name="Souvorov A."/>
            <person name="Agarwala R."/>
            <person name="Lipman D.J."/>
        </authorList>
    </citation>
    <scope>NUCLEOTIDE SEQUENCE</scope>
    <source>
        <strain evidence="1">C25</strain>
    </source>
</reference>
<name>A0AAN5NC24_CLOPF</name>
<sequence>MSKEIKFFITDFRGFYDIINKPIRSKEDIIRVLLLSIKNLLLENEFEDEGKGEVKIIIGKNSRIYFICKERGNLPNKYYSFTFPFFVEKDIDGKVLVKSKINSEVITSELVDNLLVLLENKWFSDLNETFDDIDKFACDYFYIFEEYYSSKGIIGEEQDRSHIEYWSIVKSLLTFEPAYVRYDYDPDHEDGEKHPLNHLDIHYANNGTFKLGFDKSMKIKDRLEFNIFKDILENGKEREEICYKIK</sequence>
<evidence type="ECO:0000313" key="1">
    <source>
        <dbReference type="EMBL" id="HAT4299296.1"/>
    </source>
</evidence>
<accession>A0AAN5NC24</accession>